<organism evidence="1 2">
    <name type="scientific">Acetoanaerobium noterae</name>
    <dbReference type="NCBI Taxonomy" id="745369"/>
    <lineage>
        <taxon>Bacteria</taxon>
        <taxon>Bacillati</taxon>
        <taxon>Bacillota</taxon>
        <taxon>Clostridia</taxon>
        <taxon>Peptostreptococcales</taxon>
        <taxon>Filifactoraceae</taxon>
        <taxon>Acetoanaerobium</taxon>
    </lineage>
</organism>
<gene>
    <name evidence="1" type="ORF">SAMN02745120_0626</name>
</gene>
<sequence>MDNWNEFIKTISKLQGVNSITFNEITKPLIKMKLKDFLEIYKEFSVVKIPNDSVCKLYVENFGVIIETFATFNDLKEL</sequence>
<evidence type="ECO:0000313" key="2">
    <source>
        <dbReference type="Proteomes" id="UP000243406"/>
    </source>
</evidence>
<evidence type="ECO:0000313" key="1">
    <source>
        <dbReference type="EMBL" id="SKB28538.1"/>
    </source>
</evidence>
<keyword evidence="2" id="KW-1185">Reference proteome</keyword>
<reference evidence="2" key="1">
    <citation type="submission" date="2017-02" db="EMBL/GenBank/DDBJ databases">
        <authorList>
            <person name="Varghese N."/>
            <person name="Submissions S."/>
        </authorList>
    </citation>
    <scope>NUCLEOTIDE SEQUENCE [LARGE SCALE GENOMIC DNA]</scope>
    <source>
        <strain evidence="2">ATCC 35199</strain>
    </source>
</reference>
<dbReference type="EMBL" id="FUYN01000001">
    <property type="protein sequence ID" value="SKB28538.1"/>
    <property type="molecule type" value="Genomic_DNA"/>
</dbReference>
<proteinExistence type="predicted"/>
<dbReference type="Proteomes" id="UP000243406">
    <property type="component" value="Unassembled WGS sequence"/>
</dbReference>
<dbReference type="RefSeq" id="WP_079588584.1">
    <property type="nucleotide sequence ID" value="NZ_FUYN01000001.1"/>
</dbReference>
<protein>
    <submittedName>
        <fullName evidence="1">Uncharacterized protein</fullName>
    </submittedName>
</protein>
<accession>A0A1T5A0R1</accession>
<dbReference type="AlphaFoldDB" id="A0A1T5A0R1"/>
<name>A0A1T5A0R1_9FIRM</name>